<evidence type="ECO:0000313" key="1">
    <source>
        <dbReference type="EMBL" id="KAK4148447.1"/>
    </source>
</evidence>
<reference evidence="1" key="1">
    <citation type="journal article" date="2023" name="Mol. Phylogenet. Evol.">
        <title>Genome-scale phylogeny and comparative genomics of the fungal order Sordariales.</title>
        <authorList>
            <person name="Hensen N."/>
            <person name="Bonometti L."/>
            <person name="Westerberg I."/>
            <person name="Brannstrom I.O."/>
            <person name="Guillou S."/>
            <person name="Cros-Aarteil S."/>
            <person name="Calhoun S."/>
            <person name="Haridas S."/>
            <person name="Kuo A."/>
            <person name="Mondo S."/>
            <person name="Pangilinan J."/>
            <person name="Riley R."/>
            <person name="LaButti K."/>
            <person name="Andreopoulos B."/>
            <person name="Lipzen A."/>
            <person name="Chen C."/>
            <person name="Yan M."/>
            <person name="Daum C."/>
            <person name="Ng V."/>
            <person name="Clum A."/>
            <person name="Steindorff A."/>
            <person name="Ohm R.A."/>
            <person name="Martin F."/>
            <person name="Silar P."/>
            <person name="Natvig D.O."/>
            <person name="Lalanne C."/>
            <person name="Gautier V."/>
            <person name="Ament-Velasquez S.L."/>
            <person name="Kruys A."/>
            <person name="Hutchinson M.I."/>
            <person name="Powell A.J."/>
            <person name="Barry K."/>
            <person name="Miller A.N."/>
            <person name="Grigoriev I.V."/>
            <person name="Debuchy R."/>
            <person name="Gladieux P."/>
            <person name="Hiltunen Thoren M."/>
            <person name="Johannesson H."/>
        </authorList>
    </citation>
    <scope>NUCLEOTIDE SEQUENCE</scope>
    <source>
        <strain evidence="1">CBS 538.74</strain>
    </source>
</reference>
<organism evidence="1 2">
    <name type="scientific">Chaetomidium leptoderma</name>
    <dbReference type="NCBI Taxonomy" id="669021"/>
    <lineage>
        <taxon>Eukaryota</taxon>
        <taxon>Fungi</taxon>
        <taxon>Dikarya</taxon>
        <taxon>Ascomycota</taxon>
        <taxon>Pezizomycotina</taxon>
        <taxon>Sordariomycetes</taxon>
        <taxon>Sordariomycetidae</taxon>
        <taxon>Sordariales</taxon>
        <taxon>Chaetomiaceae</taxon>
        <taxon>Chaetomidium</taxon>
    </lineage>
</organism>
<sequence>MTEIVRLLLDKGADVNDRGGRYETIHSPYATTNPRALAEDELRSLGGCVLNLAGLWGPSRMPRNWAARVAPTREAVRDKRSLHLVHGEDVARVVVAVVDGWGEDGDTKWEVSGRGQRWLVTDGFVYDWWALLVGWADGVDEKEKEKGAVVTSEQQQRAGWVFELMREEGVRALPRSMEALGRCYDTREFWEAFGLVPLKGRVC</sequence>
<accession>A0AAN6ZRP6</accession>
<comment type="caution">
    <text evidence="1">The sequence shown here is derived from an EMBL/GenBank/DDBJ whole genome shotgun (WGS) entry which is preliminary data.</text>
</comment>
<evidence type="ECO:0000313" key="2">
    <source>
        <dbReference type="Proteomes" id="UP001302745"/>
    </source>
</evidence>
<dbReference type="Proteomes" id="UP001302745">
    <property type="component" value="Unassembled WGS sequence"/>
</dbReference>
<dbReference type="PANTHER" id="PTHR40129">
    <property type="entry name" value="KETOPANTOATE REDUCTASE N-TERMINAL DOMAIN-CONTAINING PROTEIN"/>
    <property type="match status" value="1"/>
</dbReference>
<proteinExistence type="predicted"/>
<dbReference type="PANTHER" id="PTHR40129:SF2">
    <property type="entry name" value="KETOPANTOATE REDUCTASE N-TERMINAL DOMAIN-CONTAINING PROTEIN"/>
    <property type="match status" value="1"/>
</dbReference>
<name>A0AAN6ZRP6_9PEZI</name>
<evidence type="ECO:0008006" key="3">
    <source>
        <dbReference type="Google" id="ProtNLM"/>
    </source>
</evidence>
<reference evidence="1" key="2">
    <citation type="submission" date="2023-05" db="EMBL/GenBank/DDBJ databases">
        <authorList>
            <consortium name="Lawrence Berkeley National Laboratory"/>
            <person name="Steindorff A."/>
            <person name="Hensen N."/>
            <person name="Bonometti L."/>
            <person name="Westerberg I."/>
            <person name="Brannstrom I.O."/>
            <person name="Guillou S."/>
            <person name="Cros-Aarteil S."/>
            <person name="Calhoun S."/>
            <person name="Haridas S."/>
            <person name="Kuo A."/>
            <person name="Mondo S."/>
            <person name="Pangilinan J."/>
            <person name="Riley R."/>
            <person name="Labutti K."/>
            <person name="Andreopoulos B."/>
            <person name="Lipzen A."/>
            <person name="Chen C."/>
            <person name="Yanf M."/>
            <person name="Daum C."/>
            <person name="Ng V."/>
            <person name="Clum A."/>
            <person name="Ohm R."/>
            <person name="Martin F."/>
            <person name="Silar P."/>
            <person name="Natvig D."/>
            <person name="Lalanne C."/>
            <person name="Gautier V."/>
            <person name="Ament-Velasquez S.L."/>
            <person name="Kruys A."/>
            <person name="Hutchinson M.I."/>
            <person name="Powell A.J."/>
            <person name="Barry K."/>
            <person name="Miller A.N."/>
            <person name="Grigoriev I.V."/>
            <person name="Debuchy R."/>
            <person name="Gladieux P."/>
            <person name="Thoren M.H."/>
            <person name="Johannesson H."/>
        </authorList>
    </citation>
    <scope>NUCLEOTIDE SEQUENCE</scope>
    <source>
        <strain evidence="1">CBS 538.74</strain>
    </source>
</reference>
<protein>
    <recommendedName>
        <fullName evidence="3">Ankyrin repeat protein</fullName>
    </recommendedName>
</protein>
<gene>
    <name evidence="1" type="ORF">C8A00DRAFT_19724</name>
</gene>
<dbReference type="EMBL" id="MU857387">
    <property type="protein sequence ID" value="KAK4148447.1"/>
    <property type="molecule type" value="Genomic_DNA"/>
</dbReference>
<dbReference type="Gene3D" id="3.40.50.720">
    <property type="entry name" value="NAD(P)-binding Rossmann-like Domain"/>
    <property type="match status" value="1"/>
</dbReference>
<dbReference type="AlphaFoldDB" id="A0AAN6ZRP6"/>
<keyword evidence="2" id="KW-1185">Reference proteome</keyword>